<dbReference type="EnsemblMetazoa" id="SCAU009644-RE">
    <property type="protein sequence ID" value="SCAU009644-PE"/>
    <property type="gene ID" value="SCAU009644"/>
</dbReference>
<evidence type="ECO:0000313" key="10">
    <source>
        <dbReference type="Proteomes" id="UP000095300"/>
    </source>
</evidence>
<dbReference type="PANTHER" id="PTHR44281:SF2">
    <property type="entry name" value="SPINDLE ASSEMBLY ABNORMAL PROTEIN 6 HOMOLOG"/>
    <property type="match status" value="1"/>
</dbReference>
<dbReference type="Pfam" id="PF16531">
    <property type="entry name" value="SAS-6_N"/>
    <property type="match status" value="1"/>
</dbReference>
<dbReference type="Proteomes" id="UP000095300">
    <property type="component" value="Unassembled WGS sequence"/>
</dbReference>
<feature type="coiled-coil region" evidence="6">
    <location>
        <begin position="214"/>
        <end position="350"/>
    </location>
</feature>
<dbReference type="GO" id="GO:0005813">
    <property type="term" value="C:centrosome"/>
    <property type="evidence" value="ECO:0007669"/>
    <property type="project" value="UniProtKB-SubCell"/>
</dbReference>
<dbReference type="InterPro" id="IPR053997">
    <property type="entry name" value="SAS-6_C_CC"/>
</dbReference>
<dbReference type="GO" id="GO:0007099">
    <property type="term" value="P:centriole replication"/>
    <property type="evidence" value="ECO:0007669"/>
    <property type="project" value="TreeGrafter"/>
</dbReference>
<dbReference type="PANTHER" id="PTHR44281">
    <property type="entry name" value="SPINDLE ASSEMBLY ABNORMAL PROTEIN 6 HOMOLOG"/>
    <property type="match status" value="1"/>
</dbReference>
<evidence type="ECO:0000256" key="4">
    <source>
        <dbReference type="ARBA" id="ARBA00023212"/>
    </source>
</evidence>
<keyword evidence="10" id="KW-1185">Reference proteome</keyword>
<evidence type="ECO:0000313" key="9">
    <source>
        <dbReference type="EnsemblMetazoa" id="SCAU009644-PE"/>
    </source>
</evidence>
<feature type="domain" description="Spindle assembly abnormal protein 6 N-terminal" evidence="7">
    <location>
        <begin position="35"/>
        <end position="148"/>
    </location>
</feature>
<evidence type="ECO:0000256" key="3">
    <source>
        <dbReference type="ARBA" id="ARBA00023054"/>
    </source>
</evidence>
<dbReference type="AlphaFoldDB" id="A0A1I8PNB1"/>
<keyword evidence="3 6" id="KW-0175">Coiled coil</keyword>
<evidence type="ECO:0000259" key="8">
    <source>
        <dbReference type="Pfam" id="PF22216"/>
    </source>
</evidence>
<comment type="subcellular location">
    <subcellularLocation>
        <location evidence="1">Cytoplasm</location>
        <location evidence="1">Cytoskeleton</location>
        <location evidence="1">Microtubule organizing center</location>
        <location evidence="1">Centrosome</location>
    </subcellularLocation>
</comment>
<dbReference type="InterPro" id="IPR032396">
    <property type="entry name" value="SAS-6_N"/>
</dbReference>
<dbReference type="Gene3D" id="2.170.210.20">
    <property type="entry name" value="Spindle assembly abnormal protein 6, N-terminal domain"/>
    <property type="match status" value="1"/>
</dbReference>
<keyword evidence="5" id="KW-0131">Cell cycle</keyword>
<name>A0A1I8PNB1_STOCA</name>
<evidence type="ECO:0000259" key="7">
    <source>
        <dbReference type="Pfam" id="PF16531"/>
    </source>
</evidence>
<evidence type="ECO:0000256" key="1">
    <source>
        <dbReference type="ARBA" id="ARBA00004300"/>
    </source>
</evidence>
<protein>
    <submittedName>
        <fullName evidence="9">Uncharacterized protein</fullName>
    </submittedName>
</protein>
<evidence type="ECO:0000256" key="5">
    <source>
        <dbReference type="ARBA" id="ARBA00023306"/>
    </source>
</evidence>
<feature type="domain" description="SAS-6 C-terminal coiled coil" evidence="8">
    <location>
        <begin position="154"/>
        <end position="204"/>
    </location>
</feature>
<evidence type="ECO:0000256" key="2">
    <source>
        <dbReference type="ARBA" id="ARBA00022490"/>
    </source>
</evidence>
<dbReference type="Pfam" id="PF22216">
    <property type="entry name" value="Sas-6_C_CC"/>
    <property type="match status" value="1"/>
</dbReference>
<dbReference type="OrthoDB" id="49058at2759"/>
<gene>
    <name evidence="9" type="primary">106087321</name>
</gene>
<sequence length="475" mass="55508">MFEEDLNINNGTNIFFGEIFANMCRLSTAKVQKLFLVHAEKIDFKEIIQLRLTEKCDQRKMLITTLDSSSFQQLKQDQSLHVSFSGFVENLIYLLKECQSGKLNINLLELQLNDAQITCSDPNEKTKFQLQFVEVRPFKNLIHLSLPCHIAPWNIVLFHLNNILDGMQKKLLHQEETTQHLQHEINARDQKICNLEMENSKLKKIYSETTKNMQQKHSEQILELQERLKNSSEQRQQDNESNRIAIKNLQQKIDKLLEERSAIQTEKGQEQKRNEKLNEEISSLKGKIANLKEANDKCYNDLTVLKNVERKHEMHLQDFRKEINDLKEKLNNCEKDKAELMAELAAEKKISHTKRQALEIATDEISKANEIILKQSKELIKMKKILKWRTEVALQQEQTIKDNDTHIKQKNEQIVFLKQTVDSLRSAIPKELDSIRNSAAALEAKYSEHIDSIRLRLTPLGMDIKKDVLLKKKHK</sequence>
<dbReference type="GO" id="GO:0005814">
    <property type="term" value="C:centriole"/>
    <property type="evidence" value="ECO:0007669"/>
    <property type="project" value="TreeGrafter"/>
</dbReference>
<evidence type="ECO:0000256" key="6">
    <source>
        <dbReference type="SAM" id="Coils"/>
    </source>
</evidence>
<dbReference type="VEuPathDB" id="VectorBase:SCAU009644"/>
<keyword evidence="4" id="KW-0206">Cytoskeleton</keyword>
<dbReference type="InterPro" id="IPR038558">
    <property type="entry name" value="SAS-6_N_sf"/>
</dbReference>
<proteinExistence type="predicted"/>
<organism evidence="9 10">
    <name type="scientific">Stomoxys calcitrans</name>
    <name type="common">Stable fly</name>
    <name type="synonym">Conops calcitrans</name>
    <dbReference type="NCBI Taxonomy" id="35570"/>
    <lineage>
        <taxon>Eukaryota</taxon>
        <taxon>Metazoa</taxon>
        <taxon>Ecdysozoa</taxon>
        <taxon>Arthropoda</taxon>
        <taxon>Hexapoda</taxon>
        <taxon>Insecta</taxon>
        <taxon>Pterygota</taxon>
        <taxon>Neoptera</taxon>
        <taxon>Endopterygota</taxon>
        <taxon>Diptera</taxon>
        <taxon>Brachycera</taxon>
        <taxon>Muscomorpha</taxon>
        <taxon>Muscoidea</taxon>
        <taxon>Muscidae</taxon>
        <taxon>Stomoxys</taxon>
    </lineage>
</organism>
<keyword evidence="2" id="KW-0963">Cytoplasm</keyword>
<dbReference type="Gene3D" id="1.10.287.510">
    <property type="entry name" value="Helix hairpin bin"/>
    <property type="match status" value="1"/>
</dbReference>
<reference evidence="9" key="1">
    <citation type="submission" date="2020-05" db="UniProtKB">
        <authorList>
            <consortium name="EnsemblMetazoa"/>
        </authorList>
    </citation>
    <scope>IDENTIFICATION</scope>
    <source>
        <strain evidence="9">USDA</strain>
    </source>
</reference>
<accession>A0A1I8PNB1</accession>